<dbReference type="EMBL" id="DUFW01000031">
    <property type="protein sequence ID" value="HIH21445.1"/>
    <property type="molecule type" value="Genomic_DNA"/>
</dbReference>
<evidence type="ECO:0000313" key="2">
    <source>
        <dbReference type="EMBL" id="HIH21445.1"/>
    </source>
</evidence>
<name>A0A7J4JYV4_9ARCH</name>
<comment type="caution">
    <text evidence="2">The sequence shown here is derived from an EMBL/GenBank/DDBJ whole genome shotgun (WGS) entry which is preliminary data.</text>
</comment>
<accession>A0A7J4JYV4</accession>
<organism evidence="2 3">
    <name type="scientific">Candidatus Iainarchaeum sp</name>
    <dbReference type="NCBI Taxonomy" id="3101447"/>
    <lineage>
        <taxon>Archaea</taxon>
        <taxon>Candidatus Iainarchaeota</taxon>
        <taxon>Candidatus Iainarchaeia</taxon>
        <taxon>Candidatus Iainarchaeales</taxon>
        <taxon>Candidatus Iainarchaeaceae</taxon>
        <taxon>Candidatus Iainarchaeum</taxon>
    </lineage>
</organism>
<feature type="transmembrane region" description="Helical" evidence="1">
    <location>
        <begin position="124"/>
        <end position="149"/>
    </location>
</feature>
<protein>
    <submittedName>
        <fullName evidence="2">Small multi-drug export protein</fullName>
    </submittedName>
</protein>
<keyword evidence="1" id="KW-0812">Transmembrane</keyword>
<sequence>MGSSELLYLVFITLLPWIELRGSIPYGIFIAGLDPFLVLAIAVIVNILLVIPTFWILDFVFPFFESKAFVKKRLQKLRSKAKPLVEKYGFYGLAVFVAIPLPGTGAYSGALVAKLLAMNRSKAFLSIALGVLIAGIIVFLLSTLFGLFVPKL</sequence>
<evidence type="ECO:0000256" key="1">
    <source>
        <dbReference type="SAM" id="Phobius"/>
    </source>
</evidence>
<dbReference type="Proteomes" id="UP000590964">
    <property type="component" value="Unassembled WGS sequence"/>
</dbReference>
<gene>
    <name evidence="2" type="ORF">HA222_02145</name>
</gene>
<dbReference type="InterPro" id="IPR009577">
    <property type="entry name" value="Sm_multidrug_ex"/>
</dbReference>
<feature type="transmembrane region" description="Helical" evidence="1">
    <location>
        <begin position="6"/>
        <end position="24"/>
    </location>
</feature>
<keyword evidence="1" id="KW-1133">Transmembrane helix</keyword>
<keyword evidence="1" id="KW-0472">Membrane</keyword>
<proteinExistence type="predicted"/>
<dbReference type="AlphaFoldDB" id="A0A7J4JYV4"/>
<reference evidence="3" key="1">
    <citation type="journal article" date="2020" name="bioRxiv">
        <title>A rank-normalized archaeal taxonomy based on genome phylogeny resolves widespread incomplete and uneven classifications.</title>
        <authorList>
            <person name="Rinke C."/>
            <person name="Chuvochina M."/>
            <person name="Mussig A.J."/>
            <person name="Chaumeil P.-A."/>
            <person name="Waite D.W."/>
            <person name="Whitman W.B."/>
            <person name="Parks D.H."/>
            <person name="Hugenholtz P."/>
        </authorList>
    </citation>
    <scope>NUCLEOTIDE SEQUENCE [LARGE SCALE GENOMIC DNA]</scope>
</reference>
<dbReference type="PANTHER" id="PTHR36007:SF2">
    <property type="entry name" value="TRANSPORT PROTEIN-RELATED"/>
    <property type="match status" value="1"/>
</dbReference>
<dbReference type="Pfam" id="PF06695">
    <property type="entry name" value="Sm_multidrug_ex"/>
    <property type="match status" value="1"/>
</dbReference>
<feature type="transmembrane region" description="Helical" evidence="1">
    <location>
        <begin position="36"/>
        <end position="57"/>
    </location>
</feature>
<evidence type="ECO:0000313" key="3">
    <source>
        <dbReference type="Proteomes" id="UP000590964"/>
    </source>
</evidence>
<dbReference type="PANTHER" id="PTHR36007">
    <property type="entry name" value="TRANSPORT PROTEIN-RELATED"/>
    <property type="match status" value="1"/>
</dbReference>
<feature type="transmembrane region" description="Helical" evidence="1">
    <location>
        <begin position="88"/>
        <end position="112"/>
    </location>
</feature>